<evidence type="ECO:0000313" key="2">
    <source>
        <dbReference type="Proteomes" id="UP001207468"/>
    </source>
</evidence>
<organism evidence="1 2">
    <name type="scientific">Russula earlei</name>
    <dbReference type="NCBI Taxonomy" id="71964"/>
    <lineage>
        <taxon>Eukaryota</taxon>
        <taxon>Fungi</taxon>
        <taxon>Dikarya</taxon>
        <taxon>Basidiomycota</taxon>
        <taxon>Agaricomycotina</taxon>
        <taxon>Agaricomycetes</taxon>
        <taxon>Russulales</taxon>
        <taxon>Russulaceae</taxon>
        <taxon>Russula</taxon>
    </lineage>
</organism>
<reference evidence="1" key="1">
    <citation type="submission" date="2021-03" db="EMBL/GenBank/DDBJ databases">
        <title>Evolutionary priming and transition to the ectomycorrhizal habit in an iconic lineage of mushroom-forming fungi: is preadaptation a requirement?</title>
        <authorList>
            <consortium name="DOE Joint Genome Institute"/>
            <person name="Looney B.P."/>
            <person name="Miyauchi S."/>
            <person name="Morin E."/>
            <person name="Drula E."/>
            <person name="Courty P.E."/>
            <person name="Chicoki N."/>
            <person name="Fauchery L."/>
            <person name="Kohler A."/>
            <person name="Kuo A."/>
            <person name="LaButti K."/>
            <person name="Pangilinan J."/>
            <person name="Lipzen A."/>
            <person name="Riley R."/>
            <person name="Andreopoulos W."/>
            <person name="He G."/>
            <person name="Johnson J."/>
            <person name="Barry K.W."/>
            <person name="Grigoriev I.V."/>
            <person name="Nagy L."/>
            <person name="Hibbett D."/>
            <person name="Henrissat B."/>
            <person name="Matheny P.B."/>
            <person name="Labbe J."/>
            <person name="Martin A.F."/>
        </authorList>
    </citation>
    <scope>NUCLEOTIDE SEQUENCE</scope>
    <source>
        <strain evidence="1">BPL698</strain>
    </source>
</reference>
<protein>
    <submittedName>
        <fullName evidence="1">Uncharacterized protein</fullName>
    </submittedName>
</protein>
<accession>A0ACC0UJQ3</accession>
<comment type="caution">
    <text evidence="1">The sequence shown here is derived from an EMBL/GenBank/DDBJ whole genome shotgun (WGS) entry which is preliminary data.</text>
</comment>
<dbReference type="EMBL" id="JAGFNK010000015">
    <property type="protein sequence ID" value="KAI9511873.1"/>
    <property type="molecule type" value="Genomic_DNA"/>
</dbReference>
<sequence>MAGGGMMRWRVGARTLPLLPALWRNSCAVMRSPEALRRPEKTTPESRSAKARESVVVVAVDGGVKGVVEERRAETGARCSPSRRVRRGREAREEDADEFCMCRGGGRTVTVRLRKREGLRMVDSRNLYRIRSTEQTLTLQGERRPSSRSHVARSYSAQSS</sequence>
<dbReference type="Proteomes" id="UP001207468">
    <property type="component" value="Unassembled WGS sequence"/>
</dbReference>
<proteinExistence type="predicted"/>
<keyword evidence="2" id="KW-1185">Reference proteome</keyword>
<evidence type="ECO:0000313" key="1">
    <source>
        <dbReference type="EMBL" id="KAI9511873.1"/>
    </source>
</evidence>
<gene>
    <name evidence="1" type="ORF">F5148DRAFT_1167045</name>
</gene>
<name>A0ACC0UJQ3_9AGAM</name>